<dbReference type="AlphaFoldDB" id="A0A5C6CZ88"/>
<dbReference type="Proteomes" id="UP000319143">
    <property type="component" value="Unassembled WGS sequence"/>
</dbReference>
<organism evidence="1 2">
    <name type="scientific">Novipirellula artificiosorum</name>
    <dbReference type="NCBI Taxonomy" id="2528016"/>
    <lineage>
        <taxon>Bacteria</taxon>
        <taxon>Pseudomonadati</taxon>
        <taxon>Planctomycetota</taxon>
        <taxon>Planctomycetia</taxon>
        <taxon>Pirellulales</taxon>
        <taxon>Pirellulaceae</taxon>
        <taxon>Novipirellula</taxon>
    </lineage>
</organism>
<sequence length="165" mass="18895">MSVDSFPRQHSSIFTSVENQLGHHLSLVNRSQLAACRTPLTINPRDNDLSHDRSGRCHLGPDLRWQDSFECRQSLLNGLSRGANLRFPIELDVDDIQAGCGLTANRLHAVCAKQRNFNRLCDKCFHFLSRQSRTLGNQDNTRSIEVRKNINRKFRRQIAAVDQQK</sequence>
<protein>
    <submittedName>
        <fullName evidence="1">Uncharacterized protein</fullName>
    </submittedName>
</protein>
<evidence type="ECO:0000313" key="2">
    <source>
        <dbReference type="Proteomes" id="UP000319143"/>
    </source>
</evidence>
<gene>
    <name evidence="1" type="ORF">Poly41_69610</name>
</gene>
<dbReference type="EMBL" id="SJPV01000033">
    <property type="protein sequence ID" value="TWU27979.1"/>
    <property type="molecule type" value="Genomic_DNA"/>
</dbReference>
<proteinExistence type="predicted"/>
<name>A0A5C6CZ88_9BACT</name>
<accession>A0A5C6CZ88</accession>
<keyword evidence="2" id="KW-1185">Reference proteome</keyword>
<comment type="caution">
    <text evidence="1">The sequence shown here is derived from an EMBL/GenBank/DDBJ whole genome shotgun (WGS) entry which is preliminary data.</text>
</comment>
<evidence type="ECO:0000313" key="1">
    <source>
        <dbReference type="EMBL" id="TWU27979.1"/>
    </source>
</evidence>
<reference evidence="1 2" key="1">
    <citation type="submission" date="2019-02" db="EMBL/GenBank/DDBJ databases">
        <title>Deep-cultivation of Planctomycetes and their phenomic and genomic characterization uncovers novel biology.</title>
        <authorList>
            <person name="Wiegand S."/>
            <person name="Jogler M."/>
            <person name="Boedeker C."/>
            <person name="Pinto D."/>
            <person name="Vollmers J."/>
            <person name="Rivas-Marin E."/>
            <person name="Kohn T."/>
            <person name="Peeters S.H."/>
            <person name="Heuer A."/>
            <person name="Rast P."/>
            <person name="Oberbeckmann S."/>
            <person name="Bunk B."/>
            <person name="Jeske O."/>
            <person name="Meyerdierks A."/>
            <person name="Storesund J.E."/>
            <person name="Kallscheuer N."/>
            <person name="Luecker S."/>
            <person name="Lage O.M."/>
            <person name="Pohl T."/>
            <person name="Merkel B.J."/>
            <person name="Hornburger P."/>
            <person name="Mueller R.-W."/>
            <person name="Bruemmer F."/>
            <person name="Labrenz M."/>
            <person name="Spormann A.M."/>
            <person name="Op Den Camp H."/>
            <person name="Overmann J."/>
            <person name="Amann R."/>
            <person name="Jetten M.S.M."/>
            <person name="Mascher T."/>
            <person name="Medema M.H."/>
            <person name="Devos D.P."/>
            <person name="Kaster A.-K."/>
            <person name="Ovreas L."/>
            <person name="Rohde M."/>
            <person name="Galperin M.Y."/>
            <person name="Jogler C."/>
        </authorList>
    </citation>
    <scope>NUCLEOTIDE SEQUENCE [LARGE SCALE GENOMIC DNA]</scope>
    <source>
        <strain evidence="1 2">Poly41</strain>
    </source>
</reference>